<evidence type="ECO:0000256" key="1">
    <source>
        <dbReference type="ARBA" id="ARBA00004141"/>
    </source>
</evidence>
<accession>A0A101MR37</accession>
<evidence type="ECO:0000256" key="2">
    <source>
        <dbReference type="ARBA" id="ARBA00006325"/>
    </source>
</evidence>
<evidence type="ECO:0000256" key="6">
    <source>
        <dbReference type="SAM" id="Phobius"/>
    </source>
</evidence>
<evidence type="ECO:0000313" key="7">
    <source>
        <dbReference type="EMBL" id="KUM65160.1"/>
    </source>
</evidence>
<dbReference type="GO" id="GO:0016020">
    <property type="term" value="C:membrane"/>
    <property type="evidence" value="ECO:0007669"/>
    <property type="project" value="UniProtKB-SubCell"/>
</dbReference>
<dbReference type="Pfam" id="PF10190">
    <property type="entry name" value="Tmemb_170"/>
    <property type="match status" value="1"/>
</dbReference>
<dbReference type="PANTHER" id="PTHR22779">
    <property type="entry name" value="SD17342P"/>
    <property type="match status" value="1"/>
</dbReference>
<organism evidence="7 8">
    <name type="scientific">Penicillium freii</name>
    <dbReference type="NCBI Taxonomy" id="48697"/>
    <lineage>
        <taxon>Eukaryota</taxon>
        <taxon>Fungi</taxon>
        <taxon>Dikarya</taxon>
        <taxon>Ascomycota</taxon>
        <taxon>Pezizomycotina</taxon>
        <taxon>Eurotiomycetes</taxon>
        <taxon>Eurotiomycetidae</taxon>
        <taxon>Eurotiales</taxon>
        <taxon>Aspergillaceae</taxon>
        <taxon>Penicillium</taxon>
    </lineage>
</organism>
<feature type="transmembrane region" description="Helical" evidence="6">
    <location>
        <begin position="71"/>
        <end position="98"/>
    </location>
</feature>
<sequence length="147" mass="16755">MANNRVPINYEVPSFPSLYDPLPVHHQQAYYLYYTEDIWRFTLFWTLIFYGATHLTVAGCAVLTHFRNWNVIWVVPLVYVFIAALEALLAGSIIGVVWPLNGAPDATTFDHTTCLRGPATTDSEYVQPCPTNLRKVSSTTYRRLRNA</sequence>
<comment type="similarity">
    <text evidence="2">Belongs to the TMEM170 family.</text>
</comment>
<evidence type="ECO:0000313" key="8">
    <source>
        <dbReference type="Proteomes" id="UP000055045"/>
    </source>
</evidence>
<evidence type="ECO:0000256" key="4">
    <source>
        <dbReference type="ARBA" id="ARBA00022989"/>
    </source>
</evidence>
<dbReference type="STRING" id="48697.A0A101MR37"/>
<keyword evidence="5 6" id="KW-0472">Membrane</keyword>
<evidence type="ECO:0000256" key="3">
    <source>
        <dbReference type="ARBA" id="ARBA00022692"/>
    </source>
</evidence>
<comment type="subcellular location">
    <subcellularLocation>
        <location evidence="1">Membrane</location>
        <topology evidence="1">Multi-pass membrane protein</topology>
    </subcellularLocation>
</comment>
<evidence type="ECO:0008006" key="9">
    <source>
        <dbReference type="Google" id="ProtNLM"/>
    </source>
</evidence>
<proteinExistence type="inferred from homology"/>
<dbReference type="Proteomes" id="UP000055045">
    <property type="component" value="Unassembled WGS sequence"/>
</dbReference>
<gene>
    <name evidence="7" type="ORF">ACN42_g1912</name>
</gene>
<dbReference type="PANTHER" id="PTHR22779:SF6">
    <property type="entry name" value="SD17342P"/>
    <property type="match status" value="1"/>
</dbReference>
<feature type="transmembrane region" description="Helical" evidence="6">
    <location>
        <begin position="43"/>
        <end position="64"/>
    </location>
</feature>
<evidence type="ECO:0000256" key="5">
    <source>
        <dbReference type="ARBA" id="ARBA00023136"/>
    </source>
</evidence>
<dbReference type="EMBL" id="LLXE01000032">
    <property type="protein sequence ID" value="KUM65160.1"/>
    <property type="molecule type" value="Genomic_DNA"/>
</dbReference>
<keyword evidence="3 6" id="KW-0812">Transmembrane</keyword>
<comment type="caution">
    <text evidence="7">The sequence shown here is derived from an EMBL/GenBank/DDBJ whole genome shotgun (WGS) entry which is preliminary data.</text>
</comment>
<dbReference type="InterPro" id="IPR019334">
    <property type="entry name" value="TMEM170A/B/YPR153W-like"/>
</dbReference>
<keyword evidence="8" id="KW-1185">Reference proteome</keyword>
<protein>
    <recommendedName>
        <fullName evidence="9">Integral membrane protein</fullName>
    </recommendedName>
</protein>
<name>A0A101MR37_PENFR</name>
<keyword evidence="4 6" id="KW-1133">Transmembrane helix</keyword>
<reference evidence="7 8" key="1">
    <citation type="submission" date="2015-10" db="EMBL/GenBank/DDBJ databases">
        <title>Genome sequencing of Penicillium freii.</title>
        <authorList>
            <person name="Nguyen H.D."/>
            <person name="Visagie C.M."/>
            <person name="Seifert K.A."/>
        </authorList>
    </citation>
    <scope>NUCLEOTIDE SEQUENCE [LARGE SCALE GENOMIC DNA]</scope>
    <source>
        <strain evidence="7 8">DAOM 242723</strain>
    </source>
</reference>
<dbReference type="AlphaFoldDB" id="A0A101MR37"/>